<dbReference type="AlphaFoldDB" id="A0A7Z0D3Z5"/>
<dbReference type="Pfam" id="PF01614">
    <property type="entry name" value="IclR_C"/>
    <property type="match status" value="1"/>
</dbReference>
<dbReference type="PROSITE" id="PS51077">
    <property type="entry name" value="HTH_ICLR"/>
    <property type="match status" value="1"/>
</dbReference>
<keyword evidence="10" id="KW-1185">Reference proteome</keyword>
<dbReference type="RefSeq" id="WP_179428789.1">
    <property type="nucleotide sequence ID" value="NZ_JACBZP010000001.1"/>
</dbReference>
<evidence type="ECO:0000256" key="3">
    <source>
        <dbReference type="ARBA" id="ARBA00023125"/>
    </source>
</evidence>
<feature type="domain" description="HTH iclR-type" evidence="7">
    <location>
        <begin position="13"/>
        <end position="74"/>
    </location>
</feature>
<keyword evidence="3 9" id="KW-0238">DNA-binding</keyword>
<dbReference type="GO" id="GO:0045892">
    <property type="term" value="P:negative regulation of DNA-templated transcription"/>
    <property type="evidence" value="ECO:0007669"/>
    <property type="project" value="TreeGrafter"/>
</dbReference>
<comment type="caution">
    <text evidence="9">The sequence shown here is derived from an EMBL/GenBank/DDBJ whole genome shotgun (WGS) entry which is preliminary data.</text>
</comment>
<dbReference type="InterPro" id="IPR014757">
    <property type="entry name" value="Tscrpt_reg_IclR_C"/>
</dbReference>
<accession>A0A7Z0D3Z5</accession>
<dbReference type="InterPro" id="IPR036388">
    <property type="entry name" value="WH-like_DNA-bd_sf"/>
</dbReference>
<proteinExistence type="predicted"/>
<dbReference type="Gene3D" id="1.10.10.10">
    <property type="entry name" value="Winged helix-like DNA-binding domain superfamily/Winged helix DNA-binding domain"/>
    <property type="match status" value="1"/>
</dbReference>
<protein>
    <recommendedName>
        <fullName evidence="6">Glycerol operon regulatory protein</fullName>
    </recommendedName>
</protein>
<evidence type="ECO:0000259" key="7">
    <source>
        <dbReference type="PROSITE" id="PS51077"/>
    </source>
</evidence>
<evidence type="ECO:0000313" key="9">
    <source>
        <dbReference type="EMBL" id="NYI68441.1"/>
    </source>
</evidence>
<organism evidence="9 10">
    <name type="scientific">Spelaeicoccus albus</name>
    <dbReference type="NCBI Taxonomy" id="1280376"/>
    <lineage>
        <taxon>Bacteria</taxon>
        <taxon>Bacillati</taxon>
        <taxon>Actinomycetota</taxon>
        <taxon>Actinomycetes</taxon>
        <taxon>Micrococcales</taxon>
        <taxon>Brevibacteriaceae</taxon>
        <taxon>Spelaeicoccus</taxon>
    </lineage>
</organism>
<sequence>MSNVSGEHSASGVQSVDRAVTILEILARTGESGVTEIAGELGVHKSTAFRLVSALAARGLVEQSTERGRYRLGVGVVRLAGAATARLDVVREARPLVRELARDTGETVNIAVLSEGAALYVEQEAGSAALQAHNWVGQHIPLHATSNGKILLSGLPDDGVESEVGRRLRAYTPSTVTSLPALLGQLDGVRRAGYAVAVEELEPGLTAVAAPLRNAHGDVIASLSVSGAAFRYDEAMIKSVIEAVTAAAGTISARLGWHSAQTP</sequence>
<keyword evidence="2" id="KW-0805">Transcription regulation</keyword>
<gene>
    <name evidence="9" type="ORF">BJY26_002747</name>
</gene>
<dbReference type="PANTHER" id="PTHR30136">
    <property type="entry name" value="HELIX-TURN-HELIX TRANSCRIPTIONAL REGULATOR, ICLR FAMILY"/>
    <property type="match status" value="1"/>
</dbReference>
<keyword evidence="1" id="KW-0319">Glycerol metabolism</keyword>
<dbReference type="Gene3D" id="3.30.450.40">
    <property type="match status" value="1"/>
</dbReference>
<dbReference type="SUPFAM" id="SSF46785">
    <property type="entry name" value="Winged helix' DNA-binding domain"/>
    <property type="match status" value="1"/>
</dbReference>
<dbReference type="GO" id="GO:0003700">
    <property type="term" value="F:DNA-binding transcription factor activity"/>
    <property type="evidence" value="ECO:0007669"/>
    <property type="project" value="TreeGrafter"/>
</dbReference>
<dbReference type="PROSITE" id="PS51078">
    <property type="entry name" value="ICLR_ED"/>
    <property type="match status" value="1"/>
</dbReference>
<feature type="domain" description="IclR-ED" evidence="8">
    <location>
        <begin position="75"/>
        <end position="257"/>
    </location>
</feature>
<evidence type="ECO:0000259" key="8">
    <source>
        <dbReference type="PROSITE" id="PS51078"/>
    </source>
</evidence>
<dbReference type="InterPro" id="IPR005471">
    <property type="entry name" value="Tscrpt_reg_IclR_N"/>
</dbReference>
<dbReference type="Pfam" id="PF09339">
    <property type="entry name" value="HTH_IclR"/>
    <property type="match status" value="1"/>
</dbReference>
<evidence type="ECO:0000256" key="4">
    <source>
        <dbReference type="ARBA" id="ARBA00023163"/>
    </source>
</evidence>
<dbReference type="GO" id="GO:0003677">
    <property type="term" value="F:DNA binding"/>
    <property type="evidence" value="ECO:0007669"/>
    <property type="project" value="UniProtKB-KW"/>
</dbReference>
<name>A0A7Z0D3Z5_9MICO</name>
<evidence type="ECO:0000256" key="5">
    <source>
        <dbReference type="ARBA" id="ARBA00058938"/>
    </source>
</evidence>
<dbReference type="PANTHER" id="PTHR30136:SF24">
    <property type="entry name" value="HTH-TYPE TRANSCRIPTIONAL REPRESSOR ALLR"/>
    <property type="match status" value="1"/>
</dbReference>
<dbReference type="FunFam" id="1.10.10.10:FF:000056">
    <property type="entry name" value="IclR family transcriptional regulator"/>
    <property type="match status" value="1"/>
</dbReference>
<keyword evidence="4" id="KW-0804">Transcription</keyword>
<dbReference type="Proteomes" id="UP000539111">
    <property type="component" value="Unassembled WGS sequence"/>
</dbReference>
<comment type="function">
    <text evidence="5">May be an activator protein for the gylABX operon.</text>
</comment>
<dbReference type="EMBL" id="JACBZP010000001">
    <property type="protein sequence ID" value="NYI68441.1"/>
    <property type="molecule type" value="Genomic_DNA"/>
</dbReference>
<dbReference type="InterPro" id="IPR050707">
    <property type="entry name" value="HTH_MetabolicPath_Reg"/>
</dbReference>
<dbReference type="SMART" id="SM00346">
    <property type="entry name" value="HTH_ICLR"/>
    <property type="match status" value="1"/>
</dbReference>
<reference evidence="9 10" key="1">
    <citation type="submission" date="2020-07" db="EMBL/GenBank/DDBJ databases">
        <title>Sequencing the genomes of 1000 actinobacteria strains.</title>
        <authorList>
            <person name="Klenk H.-P."/>
        </authorList>
    </citation>
    <scope>NUCLEOTIDE SEQUENCE [LARGE SCALE GENOMIC DNA]</scope>
    <source>
        <strain evidence="9 10">DSM 26341</strain>
    </source>
</reference>
<evidence type="ECO:0000313" key="10">
    <source>
        <dbReference type="Proteomes" id="UP000539111"/>
    </source>
</evidence>
<evidence type="ECO:0000256" key="2">
    <source>
        <dbReference type="ARBA" id="ARBA00023015"/>
    </source>
</evidence>
<dbReference type="GO" id="GO:0006071">
    <property type="term" value="P:glycerol metabolic process"/>
    <property type="evidence" value="ECO:0007669"/>
    <property type="project" value="UniProtKB-KW"/>
</dbReference>
<evidence type="ECO:0000256" key="1">
    <source>
        <dbReference type="ARBA" id="ARBA00022798"/>
    </source>
</evidence>
<evidence type="ECO:0000256" key="6">
    <source>
        <dbReference type="ARBA" id="ARBA00070406"/>
    </source>
</evidence>
<dbReference type="SUPFAM" id="SSF55781">
    <property type="entry name" value="GAF domain-like"/>
    <property type="match status" value="1"/>
</dbReference>
<dbReference type="InterPro" id="IPR036390">
    <property type="entry name" value="WH_DNA-bd_sf"/>
</dbReference>
<dbReference type="InterPro" id="IPR029016">
    <property type="entry name" value="GAF-like_dom_sf"/>
</dbReference>